<dbReference type="Proteomes" id="UP000299102">
    <property type="component" value="Unassembled WGS sequence"/>
</dbReference>
<organism evidence="1 2">
    <name type="scientific">Eumeta variegata</name>
    <name type="common">Bagworm moth</name>
    <name type="synonym">Eumeta japonica</name>
    <dbReference type="NCBI Taxonomy" id="151549"/>
    <lineage>
        <taxon>Eukaryota</taxon>
        <taxon>Metazoa</taxon>
        <taxon>Ecdysozoa</taxon>
        <taxon>Arthropoda</taxon>
        <taxon>Hexapoda</taxon>
        <taxon>Insecta</taxon>
        <taxon>Pterygota</taxon>
        <taxon>Neoptera</taxon>
        <taxon>Endopterygota</taxon>
        <taxon>Lepidoptera</taxon>
        <taxon>Glossata</taxon>
        <taxon>Ditrysia</taxon>
        <taxon>Tineoidea</taxon>
        <taxon>Psychidae</taxon>
        <taxon>Oiketicinae</taxon>
        <taxon>Eumeta</taxon>
    </lineage>
</organism>
<name>A0A4C1Y2W5_EUMVA</name>
<sequence length="140" mass="15815">MEIYLYDLKEYESGLRMDKLTPRCLLYADDQVVLAPSACGLQKMLSKMNDSVKKRDIKVNAGKTNVMVFERSESTNECDILIEDRDATKFNFTRTNTTGGGTCMDVASVDVSCWMLCKFNYDPPAPGPRRARPRRSRGNA</sequence>
<dbReference type="OrthoDB" id="425681at2759"/>
<accession>A0A4C1Y2W5</accession>
<dbReference type="EMBL" id="BGZK01001032">
    <property type="protein sequence ID" value="GBP69162.1"/>
    <property type="molecule type" value="Genomic_DNA"/>
</dbReference>
<proteinExistence type="predicted"/>
<gene>
    <name evidence="1" type="ORF">EVAR_98232_1</name>
</gene>
<dbReference type="AlphaFoldDB" id="A0A4C1Y2W5"/>
<comment type="caution">
    <text evidence="1">The sequence shown here is derived from an EMBL/GenBank/DDBJ whole genome shotgun (WGS) entry which is preliminary data.</text>
</comment>
<reference evidence="1 2" key="1">
    <citation type="journal article" date="2019" name="Commun. Biol.">
        <title>The bagworm genome reveals a unique fibroin gene that provides high tensile strength.</title>
        <authorList>
            <person name="Kono N."/>
            <person name="Nakamura H."/>
            <person name="Ohtoshi R."/>
            <person name="Tomita M."/>
            <person name="Numata K."/>
            <person name="Arakawa K."/>
        </authorList>
    </citation>
    <scope>NUCLEOTIDE SEQUENCE [LARGE SCALE GENOMIC DNA]</scope>
</reference>
<protein>
    <submittedName>
        <fullName evidence="1">Uncharacterized protein</fullName>
    </submittedName>
</protein>
<evidence type="ECO:0000313" key="1">
    <source>
        <dbReference type="EMBL" id="GBP69162.1"/>
    </source>
</evidence>
<keyword evidence="2" id="KW-1185">Reference proteome</keyword>
<evidence type="ECO:0000313" key="2">
    <source>
        <dbReference type="Proteomes" id="UP000299102"/>
    </source>
</evidence>